<sequence>MSNKLALEATYANKTRELSTELSNVETALRSLKTTMIAQCRKLSLSEKSRLANAIPKLSPDNLLKALEIVKENNPNFQHSIDMVTLNLEAESDYTVWRLYMFVKNSLEVQEGTSVATHEDNIEAKDTKK</sequence>
<dbReference type="PROSITE" id="PS51525">
    <property type="entry name" value="NET"/>
    <property type="match status" value="1"/>
</dbReference>
<dbReference type="Gene3D" id="1.20.1270.220">
    <property type="match status" value="1"/>
</dbReference>
<dbReference type="STRING" id="3880.A0A072V7K6"/>
<proteinExistence type="predicted"/>
<gene>
    <name evidence="4" type="ordered locus">MTR_2g437500</name>
</gene>
<keyword evidence="1" id="KW-0805">Transcription regulation</keyword>
<evidence type="ECO:0000256" key="1">
    <source>
        <dbReference type="ARBA" id="ARBA00023015"/>
    </source>
</evidence>
<reference evidence="4 6" key="2">
    <citation type="journal article" date="2014" name="BMC Genomics">
        <title>An improved genome release (version Mt4.0) for the model legume Medicago truncatula.</title>
        <authorList>
            <person name="Tang H."/>
            <person name="Krishnakumar V."/>
            <person name="Bidwell S."/>
            <person name="Rosen B."/>
            <person name="Chan A."/>
            <person name="Zhou S."/>
            <person name="Gentzbittel L."/>
            <person name="Childs K.L."/>
            <person name="Yandell M."/>
            <person name="Gundlach H."/>
            <person name="Mayer K.F."/>
            <person name="Schwartz D.C."/>
            <person name="Town C.D."/>
        </authorList>
    </citation>
    <scope>GENOME REANNOTATION</scope>
    <source>
        <strain evidence="4">A17</strain>
        <strain evidence="5 6">cv. Jemalong A17</strain>
    </source>
</reference>
<dbReference type="PANTHER" id="PTHR45926">
    <property type="entry name" value="OSJNBA0053K19.4 PROTEIN"/>
    <property type="match status" value="1"/>
</dbReference>
<dbReference type="AlphaFoldDB" id="A0A072V7K6"/>
<evidence type="ECO:0000259" key="3">
    <source>
        <dbReference type="PROSITE" id="PS51525"/>
    </source>
</evidence>
<keyword evidence="2" id="KW-0804">Transcription</keyword>
<dbReference type="Pfam" id="PF17035">
    <property type="entry name" value="BET"/>
    <property type="match status" value="1"/>
</dbReference>
<evidence type="ECO:0000256" key="2">
    <source>
        <dbReference type="ARBA" id="ARBA00023163"/>
    </source>
</evidence>
<dbReference type="InterPro" id="IPR038336">
    <property type="entry name" value="NET_sf"/>
</dbReference>
<name>A0A072V7K6_MEDTR</name>
<dbReference type="EnsemblPlants" id="KEH37318">
    <property type="protein sequence ID" value="KEH37318"/>
    <property type="gene ID" value="MTR_2g437500"/>
</dbReference>
<feature type="domain" description="NET" evidence="3">
    <location>
        <begin position="33"/>
        <end position="114"/>
    </location>
</feature>
<protein>
    <submittedName>
        <fullName evidence="4">Transcription factor GTE6, putative</fullName>
    </submittedName>
</protein>
<dbReference type="Proteomes" id="UP000002051">
    <property type="component" value="Chromosome 2"/>
</dbReference>
<reference evidence="4 6" key="1">
    <citation type="journal article" date="2011" name="Nature">
        <title>The Medicago genome provides insight into the evolution of rhizobial symbioses.</title>
        <authorList>
            <person name="Young N.D."/>
            <person name="Debelle F."/>
            <person name="Oldroyd G.E."/>
            <person name="Geurts R."/>
            <person name="Cannon S.B."/>
            <person name="Udvardi M.K."/>
            <person name="Benedito V.A."/>
            <person name="Mayer K.F."/>
            <person name="Gouzy J."/>
            <person name="Schoof H."/>
            <person name="Van de Peer Y."/>
            <person name="Proost S."/>
            <person name="Cook D.R."/>
            <person name="Meyers B.C."/>
            <person name="Spannagl M."/>
            <person name="Cheung F."/>
            <person name="De Mita S."/>
            <person name="Krishnakumar V."/>
            <person name="Gundlach H."/>
            <person name="Zhou S."/>
            <person name="Mudge J."/>
            <person name="Bharti A.K."/>
            <person name="Murray J.D."/>
            <person name="Naoumkina M.A."/>
            <person name="Rosen B."/>
            <person name="Silverstein K.A."/>
            <person name="Tang H."/>
            <person name="Rombauts S."/>
            <person name="Zhao P.X."/>
            <person name="Zhou P."/>
            <person name="Barbe V."/>
            <person name="Bardou P."/>
            <person name="Bechner M."/>
            <person name="Bellec A."/>
            <person name="Berger A."/>
            <person name="Berges H."/>
            <person name="Bidwell S."/>
            <person name="Bisseling T."/>
            <person name="Choisne N."/>
            <person name="Couloux A."/>
            <person name="Denny R."/>
            <person name="Deshpande S."/>
            <person name="Dai X."/>
            <person name="Doyle J.J."/>
            <person name="Dudez A.M."/>
            <person name="Farmer A.D."/>
            <person name="Fouteau S."/>
            <person name="Franken C."/>
            <person name="Gibelin C."/>
            <person name="Gish J."/>
            <person name="Goldstein S."/>
            <person name="Gonzalez A.J."/>
            <person name="Green P.J."/>
            <person name="Hallab A."/>
            <person name="Hartog M."/>
            <person name="Hua A."/>
            <person name="Humphray S.J."/>
            <person name="Jeong D.H."/>
            <person name="Jing Y."/>
            <person name="Jocker A."/>
            <person name="Kenton S.M."/>
            <person name="Kim D.J."/>
            <person name="Klee K."/>
            <person name="Lai H."/>
            <person name="Lang C."/>
            <person name="Lin S."/>
            <person name="Macmil S.L."/>
            <person name="Magdelenat G."/>
            <person name="Matthews L."/>
            <person name="McCorrison J."/>
            <person name="Monaghan E.L."/>
            <person name="Mun J.H."/>
            <person name="Najar F.Z."/>
            <person name="Nicholson C."/>
            <person name="Noirot C."/>
            <person name="O'Bleness M."/>
            <person name="Paule C.R."/>
            <person name="Poulain J."/>
            <person name="Prion F."/>
            <person name="Qin B."/>
            <person name="Qu C."/>
            <person name="Retzel E.F."/>
            <person name="Riddle C."/>
            <person name="Sallet E."/>
            <person name="Samain S."/>
            <person name="Samson N."/>
            <person name="Sanders I."/>
            <person name="Saurat O."/>
            <person name="Scarpelli C."/>
            <person name="Schiex T."/>
            <person name="Segurens B."/>
            <person name="Severin A.J."/>
            <person name="Sherrier D.J."/>
            <person name="Shi R."/>
            <person name="Sims S."/>
            <person name="Singer S.R."/>
            <person name="Sinharoy S."/>
            <person name="Sterck L."/>
            <person name="Viollet A."/>
            <person name="Wang B.B."/>
            <person name="Wang K."/>
            <person name="Wang M."/>
            <person name="Wang X."/>
            <person name="Warfsmann J."/>
            <person name="Weissenbach J."/>
            <person name="White D.D."/>
            <person name="White J.D."/>
            <person name="Wiley G.B."/>
            <person name="Wincker P."/>
            <person name="Xing Y."/>
            <person name="Yang L."/>
            <person name="Yao Z."/>
            <person name="Ying F."/>
            <person name="Zhai J."/>
            <person name="Zhou L."/>
            <person name="Zuber A."/>
            <person name="Denarie J."/>
            <person name="Dixon R.A."/>
            <person name="May G.D."/>
            <person name="Schwartz D.C."/>
            <person name="Rogers J."/>
            <person name="Quetier F."/>
            <person name="Town C.D."/>
            <person name="Roe B.A."/>
        </authorList>
    </citation>
    <scope>NUCLEOTIDE SEQUENCE [LARGE SCALE GENOMIC DNA]</scope>
    <source>
        <strain evidence="4">A17</strain>
        <strain evidence="5 6">cv. Jemalong A17</strain>
    </source>
</reference>
<evidence type="ECO:0000313" key="4">
    <source>
        <dbReference type="EMBL" id="KEH37318.1"/>
    </source>
</evidence>
<dbReference type="InterPro" id="IPR027353">
    <property type="entry name" value="NET_dom"/>
</dbReference>
<accession>A0A072V7K6</accession>
<evidence type="ECO:0000313" key="6">
    <source>
        <dbReference type="Proteomes" id="UP000002051"/>
    </source>
</evidence>
<keyword evidence="6" id="KW-1185">Reference proteome</keyword>
<dbReference type="HOGENOM" id="CLU_1951974_0_0_1"/>
<dbReference type="EMBL" id="CM001218">
    <property type="protein sequence ID" value="KEH37318.1"/>
    <property type="molecule type" value="Genomic_DNA"/>
</dbReference>
<reference evidence="5" key="3">
    <citation type="submission" date="2015-04" db="UniProtKB">
        <authorList>
            <consortium name="EnsemblPlants"/>
        </authorList>
    </citation>
    <scope>IDENTIFICATION</scope>
    <source>
        <strain evidence="5">cv. Jemalong A17</strain>
    </source>
</reference>
<evidence type="ECO:0000313" key="5">
    <source>
        <dbReference type="EnsemblPlants" id="KEH37318"/>
    </source>
</evidence>
<organism evidence="4 6">
    <name type="scientific">Medicago truncatula</name>
    <name type="common">Barrel medic</name>
    <name type="synonym">Medicago tribuloides</name>
    <dbReference type="NCBI Taxonomy" id="3880"/>
    <lineage>
        <taxon>Eukaryota</taxon>
        <taxon>Viridiplantae</taxon>
        <taxon>Streptophyta</taxon>
        <taxon>Embryophyta</taxon>
        <taxon>Tracheophyta</taxon>
        <taxon>Spermatophyta</taxon>
        <taxon>Magnoliopsida</taxon>
        <taxon>eudicotyledons</taxon>
        <taxon>Gunneridae</taxon>
        <taxon>Pentapetalae</taxon>
        <taxon>rosids</taxon>
        <taxon>fabids</taxon>
        <taxon>Fabales</taxon>
        <taxon>Fabaceae</taxon>
        <taxon>Papilionoideae</taxon>
        <taxon>50 kb inversion clade</taxon>
        <taxon>NPAAA clade</taxon>
        <taxon>Hologalegina</taxon>
        <taxon>IRL clade</taxon>
        <taxon>Trifolieae</taxon>
        <taxon>Medicago</taxon>
    </lineage>
</organism>